<keyword evidence="3" id="KW-1185">Reference proteome</keyword>
<organism evidence="2 3">
    <name type="scientific">Frankia nepalensis</name>
    <dbReference type="NCBI Taxonomy" id="1836974"/>
    <lineage>
        <taxon>Bacteria</taxon>
        <taxon>Bacillati</taxon>
        <taxon>Actinomycetota</taxon>
        <taxon>Actinomycetes</taxon>
        <taxon>Frankiales</taxon>
        <taxon>Frankiaceae</taxon>
        <taxon>Frankia</taxon>
    </lineage>
</organism>
<evidence type="ECO:0000256" key="1">
    <source>
        <dbReference type="SAM" id="MobiDB-lite"/>
    </source>
</evidence>
<evidence type="ECO:0000313" key="3">
    <source>
        <dbReference type="Proteomes" id="UP000604475"/>
    </source>
</evidence>
<dbReference type="RefSeq" id="WP_203005988.1">
    <property type="nucleotide sequence ID" value="NZ_JADWYU010000229.1"/>
</dbReference>
<dbReference type="Proteomes" id="UP000604475">
    <property type="component" value="Unassembled WGS sequence"/>
</dbReference>
<sequence>MHTFVSTRTRTASAVAVIAVCLAVGLGGCGSSPRTEPAPVEPGSTAPERLGPSVPYDLYTHCGISEARYEDRYYELVPPLHDGSFNPPAGWGNPSQRGTLTPVSKTEVVFTDDAGHRVTFTLRPGATTWKRICQ</sequence>
<feature type="region of interest" description="Disordered" evidence="1">
    <location>
        <begin position="31"/>
        <end position="51"/>
    </location>
</feature>
<accession>A0A937RKE4</accession>
<reference evidence="2" key="1">
    <citation type="submission" date="2020-12" db="EMBL/GenBank/DDBJ databases">
        <title>Genomic characterization of non-nitrogen-fixing Frankia strains.</title>
        <authorList>
            <person name="Carlos-Shanley C."/>
            <person name="Guerra T."/>
            <person name="Hahn D."/>
        </authorList>
    </citation>
    <scope>NUCLEOTIDE SEQUENCE</scope>
    <source>
        <strain evidence="2">CN6</strain>
    </source>
</reference>
<evidence type="ECO:0000313" key="2">
    <source>
        <dbReference type="EMBL" id="MBL7628043.1"/>
    </source>
</evidence>
<gene>
    <name evidence="2" type="ORF">I7412_12845</name>
</gene>
<proteinExistence type="predicted"/>
<name>A0A937RKE4_9ACTN</name>
<comment type="caution">
    <text evidence="2">The sequence shown here is derived from an EMBL/GenBank/DDBJ whole genome shotgun (WGS) entry which is preliminary data.</text>
</comment>
<dbReference type="AlphaFoldDB" id="A0A937RKE4"/>
<protein>
    <submittedName>
        <fullName evidence="2">Uncharacterized protein</fullName>
    </submittedName>
</protein>
<dbReference type="EMBL" id="JAEACQ010000167">
    <property type="protein sequence ID" value="MBL7628043.1"/>
    <property type="molecule type" value="Genomic_DNA"/>
</dbReference>